<name>A0A1V6T4N5_9EURO</name>
<gene>
    <name evidence="3" type="ORF">PENSTE_c012G04829</name>
</gene>
<dbReference type="Pfam" id="PF06276">
    <property type="entry name" value="FhuF"/>
    <property type="match status" value="1"/>
</dbReference>
<organism evidence="3 4">
    <name type="scientific">Penicillium steckii</name>
    <dbReference type="NCBI Taxonomy" id="303698"/>
    <lineage>
        <taxon>Eukaryota</taxon>
        <taxon>Fungi</taxon>
        <taxon>Dikarya</taxon>
        <taxon>Ascomycota</taxon>
        <taxon>Pezizomycotina</taxon>
        <taxon>Eurotiomycetes</taxon>
        <taxon>Eurotiomycetidae</taxon>
        <taxon>Eurotiales</taxon>
        <taxon>Aspergillaceae</taxon>
        <taxon>Penicillium</taxon>
    </lineage>
</organism>
<dbReference type="EMBL" id="MLKD01000012">
    <property type="protein sequence ID" value="OQE21277.1"/>
    <property type="molecule type" value="Genomic_DNA"/>
</dbReference>
<reference evidence="4" key="1">
    <citation type="journal article" date="2017" name="Nat. Microbiol.">
        <title>Global analysis of biosynthetic gene clusters reveals vast potential of secondary metabolite production in Penicillium species.</title>
        <authorList>
            <person name="Nielsen J.C."/>
            <person name="Grijseels S."/>
            <person name="Prigent S."/>
            <person name="Ji B."/>
            <person name="Dainat J."/>
            <person name="Nielsen K.F."/>
            <person name="Frisvad J.C."/>
            <person name="Workman M."/>
            <person name="Nielsen J."/>
        </authorList>
    </citation>
    <scope>NUCLEOTIDE SEQUENCE [LARGE SCALE GENOMIC DNA]</scope>
    <source>
        <strain evidence="4">IBT 24891</strain>
    </source>
</reference>
<evidence type="ECO:0000313" key="3">
    <source>
        <dbReference type="EMBL" id="OQE21277.1"/>
    </source>
</evidence>
<dbReference type="Pfam" id="PF04183">
    <property type="entry name" value="IucA_IucC"/>
    <property type="match status" value="1"/>
</dbReference>
<dbReference type="InterPro" id="IPR007310">
    <property type="entry name" value="Aerobactin_biosyn_IucA/IucC_N"/>
</dbReference>
<dbReference type="InterPro" id="IPR022770">
    <property type="entry name" value="IucA/IucC-like_C"/>
</dbReference>
<dbReference type="Proteomes" id="UP000191285">
    <property type="component" value="Unassembled WGS sequence"/>
</dbReference>
<dbReference type="AlphaFoldDB" id="A0A1V6T4N5"/>
<sequence>MTVFPHQNEANLEATKRLLAEVVNEGLVSATVESLDSSEERFLVLSSNSEHAQRPNTNRIRVNLRPDTHICLRDGQVISLVRPNSLQPPVILSDDNGTDVKTTLQPETIFDAMRPWLLDDGADEPMLEEIGKELANSCNNQVEWLQIARSSKPLGLNSQSLDWERALITGHPTHPYHRLCYAQAPLKPFHSKDLADMLTPSLAFVSVPRSDMLISGEYEETLESLLQKLKVPKPSSERLIVPCLTQQLPAVQLYFPNAIVVKTVSQIADALASIRTLKTRPERDFPYHIKLSLACQITSALRTITPWTAIGGPFFSDLLEKFLPETLWVYREVGAITGSQEDFSKAKHLSCILRDDLEAQAKANNEMLVLAAALAHHLPGTSQSYAEILFNLKTPQDKREWLQRYVDCVFRAVLPSLVDYGIGVEAHGQNLVARVCRETGEVKGFAVRDFGGIRLHVPTLKQKGVDFSSIPSGSAVMTDNLHNVWSKVHHAVVQNHIGSLLGALGLDEPSGWTIVRDTLSAVLRPEKSVPGKEVYDFFLGDTMPFKCFLRMRMEGKYRDYVEREIPNVLLMGSSQWDDILANYKPVLHRL</sequence>
<protein>
    <recommendedName>
        <fullName evidence="5">IucC family-domain-containing protein</fullName>
    </recommendedName>
</protein>
<dbReference type="GO" id="GO:0019290">
    <property type="term" value="P:siderophore biosynthetic process"/>
    <property type="evidence" value="ECO:0007669"/>
    <property type="project" value="InterPro"/>
</dbReference>
<feature type="domain" description="Aerobactin siderophore biosynthesis IucA/IucC N-terminal" evidence="1">
    <location>
        <begin position="265"/>
        <end position="376"/>
    </location>
</feature>
<evidence type="ECO:0000313" key="4">
    <source>
        <dbReference type="Proteomes" id="UP000191285"/>
    </source>
</evidence>
<keyword evidence="4" id="KW-1185">Reference proteome</keyword>
<dbReference type="GO" id="GO:0016881">
    <property type="term" value="F:acid-amino acid ligase activity"/>
    <property type="evidence" value="ECO:0007669"/>
    <property type="project" value="UniProtKB-ARBA"/>
</dbReference>
<dbReference type="Gene3D" id="1.10.510.40">
    <property type="match status" value="1"/>
</dbReference>
<dbReference type="STRING" id="303698.A0A1V6T4N5"/>
<evidence type="ECO:0000259" key="1">
    <source>
        <dbReference type="Pfam" id="PF04183"/>
    </source>
</evidence>
<dbReference type="PANTHER" id="PTHR34384">
    <property type="entry name" value="L-2,3-DIAMINOPROPANOATE--CITRATE LIGASE"/>
    <property type="match status" value="1"/>
</dbReference>
<dbReference type="InterPro" id="IPR037455">
    <property type="entry name" value="LucA/IucC-like"/>
</dbReference>
<dbReference type="OrthoDB" id="2117718at2759"/>
<proteinExistence type="predicted"/>
<accession>A0A1V6T4N5</accession>
<evidence type="ECO:0000259" key="2">
    <source>
        <dbReference type="Pfam" id="PF06276"/>
    </source>
</evidence>
<dbReference type="PANTHER" id="PTHR34384:SF5">
    <property type="entry name" value="L-2,3-DIAMINOPROPANOATE--CITRATE LIGASE"/>
    <property type="match status" value="1"/>
</dbReference>
<evidence type="ECO:0008006" key="5">
    <source>
        <dbReference type="Google" id="ProtNLM"/>
    </source>
</evidence>
<comment type="caution">
    <text evidence="3">The sequence shown here is derived from an EMBL/GenBank/DDBJ whole genome shotgun (WGS) entry which is preliminary data.</text>
</comment>
<feature type="domain" description="Aerobactin siderophore biosynthesis IucA/IucC-like C-terminal" evidence="2">
    <location>
        <begin position="400"/>
        <end position="556"/>
    </location>
</feature>